<evidence type="ECO:0000256" key="9">
    <source>
        <dbReference type="SAM" id="Phobius"/>
    </source>
</evidence>
<dbReference type="RefSeq" id="WP_269580339.1">
    <property type="nucleotide sequence ID" value="NZ_CP114589.1"/>
</dbReference>
<dbReference type="InterPro" id="IPR036890">
    <property type="entry name" value="HATPase_C_sf"/>
</dbReference>
<keyword evidence="9" id="KW-1133">Transmembrane helix</keyword>
<keyword evidence="11" id="KW-0614">Plasmid</keyword>
<keyword evidence="5" id="KW-0808">Transferase</keyword>
<comment type="catalytic activity">
    <reaction evidence="1">
        <text>ATP + protein L-histidine = ADP + protein N-phospho-L-histidine.</text>
        <dbReference type="EC" id="2.7.13.3"/>
    </reaction>
</comment>
<evidence type="ECO:0000313" key="11">
    <source>
        <dbReference type="EMBL" id="WBA10318.1"/>
    </source>
</evidence>
<evidence type="ECO:0000256" key="4">
    <source>
        <dbReference type="ARBA" id="ARBA00022553"/>
    </source>
</evidence>
<feature type="transmembrane region" description="Helical" evidence="9">
    <location>
        <begin position="17"/>
        <end position="40"/>
    </location>
</feature>
<evidence type="ECO:0000256" key="8">
    <source>
        <dbReference type="ARBA" id="ARBA00023136"/>
    </source>
</evidence>
<evidence type="ECO:0000256" key="6">
    <source>
        <dbReference type="ARBA" id="ARBA00022777"/>
    </source>
</evidence>
<dbReference type="SUPFAM" id="SSF55874">
    <property type="entry name" value="ATPase domain of HSP90 chaperone/DNA topoisomerase II/histidine kinase"/>
    <property type="match status" value="1"/>
</dbReference>
<dbReference type="Pfam" id="PF00512">
    <property type="entry name" value="HisKA"/>
    <property type="match status" value="1"/>
</dbReference>
<feature type="transmembrane region" description="Helical" evidence="9">
    <location>
        <begin position="154"/>
        <end position="173"/>
    </location>
</feature>
<dbReference type="SMART" id="SM00388">
    <property type="entry name" value="HisKA"/>
    <property type="match status" value="1"/>
</dbReference>
<evidence type="ECO:0000256" key="5">
    <source>
        <dbReference type="ARBA" id="ARBA00022679"/>
    </source>
</evidence>
<keyword evidence="4" id="KW-0597">Phosphoprotein</keyword>
<reference evidence="11" key="1">
    <citation type="submission" date="2022-09" db="EMBL/GenBank/DDBJ databases">
        <authorList>
            <person name="Li Z.-J."/>
        </authorList>
    </citation>
    <scope>NUCLEOTIDE SEQUENCE</scope>
    <source>
        <strain evidence="11">TGB11</strain>
        <plasmid evidence="11">unnamed</plasmid>
    </source>
</reference>
<organism evidence="11 12">
    <name type="scientific">Salinivibrio kushneri</name>
    <dbReference type="NCBI Taxonomy" id="1908198"/>
    <lineage>
        <taxon>Bacteria</taxon>
        <taxon>Pseudomonadati</taxon>
        <taxon>Pseudomonadota</taxon>
        <taxon>Gammaproteobacteria</taxon>
        <taxon>Vibrionales</taxon>
        <taxon>Vibrionaceae</taxon>
        <taxon>Salinivibrio</taxon>
    </lineage>
</organism>
<keyword evidence="7" id="KW-0902">Two-component regulatory system</keyword>
<proteinExistence type="predicted"/>
<dbReference type="AlphaFoldDB" id="A0AA47KNX7"/>
<accession>A0AA47KNX7</accession>
<dbReference type="PANTHER" id="PTHR45436:SF15">
    <property type="entry name" value="SENSOR HISTIDINE KINASE CUSS"/>
    <property type="match status" value="1"/>
</dbReference>
<keyword evidence="6 11" id="KW-0418">Kinase</keyword>
<geneLocation type="plasmid" evidence="11 12">
    <name>unnamed</name>
</geneLocation>
<dbReference type="InterPro" id="IPR050428">
    <property type="entry name" value="TCS_sensor_his_kinase"/>
</dbReference>
<dbReference type="EMBL" id="CP114589">
    <property type="protein sequence ID" value="WBA10318.1"/>
    <property type="molecule type" value="Genomic_DNA"/>
</dbReference>
<evidence type="ECO:0000259" key="10">
    <source>
        <dbReference type="SMART" id="SM00388"/>
    </source>
</evidence>
<sequence>MSQSPVRSLAAQSRRQLLLIAVAIFIGLLALVTVFSFYQISQAGKNYMRLDAIKLEQKLAADPNYPLPQSDTVSAYRDWQAIPKSVRDLFSSEPIQPDDPIEIQRINDSGAREYGYLVYSREHLSQGLYLVEFEAAEKIEALAAMIVERSLADASVLIAAFMLVLVTVIGLLFNNALKPLKELVAWSARVKTHPDQAIDVCFSVREVNQIADHLMASLQQVREHNQREQQFLKHASHELRTPLAIMQASLDTLSLRIGDKDASYPALQRASRANANMMALSESLLWLARQHPDKVRQSKVDLGSLCATLVDELAYLAAHKPVTVHIGNHSDPICIERDLFRIASANLIRNALTYSAPGVIEIKVTNGQFSIANPIDSDVDENQLGFGLGLQLVERIAGQLNWHFEFQCDAQMARAVINWEAAHNLRERA</sequence>
<dbReference type="Gene3D" id="1.10.287.130">
    <property type="match status" value="1"/>
</dbReference>
<dbReference type="EC" id="2.7.13.3" evidence="3"/>
<gene>
    <name evidence="11" type="ORF">N8M53_13250</name>
</gene>
<evidence type="ECO:0000256" key="2">
    <source>
        <dbReference type="ARBA" id="ARBA00004141"/>
    </source>
</evidence>
<name>A0AA47KNX7_9GAMM</name>
<evidence type="ECO:0000256" key="1">
    <source>
        <dbReference type="ARBA" id="ARBA00000085"/>
    </source>
</evidence>
<dbReference type="CDD" id="cd00082">
    <property type="entry name" value="HisKA"/>
    <property type="match status" value="1"/>
</dbReference>
<evidence type="ECO:0000256" key="3">
    <source>
        <dbReference type="ARBA" id="ARBA00012438"/>
    </source>
</evidence>
<dbReference type="Proteomes" id="UP001164748">
    <property type="component" value="Plasmid unnamed"/>
</dbReference>
<keyword evidence="9" id="KW-0812">Transmembrane</keyword>
<evidence type="ECO:0000256" key="7">
    <source>
        <dbReference type="ARBA" id="ARBA00023012"/>
    </source>
</evidence>
<dbReference type="SUPFAM" id="SSF47384">
    <property type="entry name" value="Homodimeric domain of signal transducing histidine kinase"/>
    <property type="match status" value="1"/>
</dbReference>
<comment type="subcellular location">
    <subcellularLocation>
        <location evidence="2">Membrane</location>
        <topology evidence="2">Multi-pass membrane protein</topology>
    </subcellularLocation>
</comment>
<evidence type="ECO:0000313" key="12">
    <source>
        <dbReference type="Proteomes" id="UP001164748"/>
    </source>
</evidence>
<dbReference type="GO" id="GO:0000155">
    <property type="term" value="F:phosphorelay sensor kinase activity"/>
    <property type="evidence" value="ECO:0007669"/>
    <property type="project" value="InterPro"/>
</dbReference>
<keyword evidence="8 9" id="KW-0472">Membrane</keyword>
<feature type="domain" description="Signal transduction histidine kinase dimerisation/phosphoacceptor" evidence="10">
    <location>
        <begin position="227"/>
        <end position="293"/>
    </location>
</feature>
<dbReference type="InterPro" id="IPR003661">
    <property type="entry name" value="HisK_dim/P_dom"/>
</dbReference>
<dbReference type="PANTHER" id="PTHR45436">
    <property type="entry name" value="SENSOR HISTIDINE KINASE YKOH"/>
    <property type="match status" value="1"/>
</dbReference>
<dbReference type="GO" id="GO:0005886">
    <property type="term" value="C:plasma membrane"/>
    <property type="evidence" value="ECO:0007669"/>
    <property type="project" value="TreeGrafter"/>
</dbReference>
<protein>
    <recommendedName>
        <fullName evidence="3">histidine kinase</fullName>
        <ecNumber evidence="3">2.7.13.3</ecNumber>
    </recommendedName>
</protein>
<dbReference type="Gene3D" id="3.30.565.10">
    <property type="entry name" value="Histidine kinase-like ATPase, C-terminal domain"/>
    <property type="match status" value="1"/>
</dbReference>
<dbReference type="InterPro" id="IPR036097">
    <property type="entry name" value="HisK_dim/P_sf"/>
</dbReference>